<keyword evidence="1" id="KW-0378">Hydrolase</keyword>
<sequence length="449" mass="47927">MNKKKVPSSPATRQPIAEAAPPAAVPFPSPGYPTTLRAGQLDRDARNFLRAVNLVPNPAAADKPSPSQLKIVRESFRLAALALGSRPAVASVREREIAGPGGPIVLRIFVPFASKQPLPALLWNFGGGFIVGGLDTGESICRNIALAAGCITVAVNYRRSPEHDISASRADVLAALEWLAGHGAEEGIDTSRLAIGGDSAGGNLSAAVAQEAQRRGGPALRMQVLVYPATELLERFPSYEENIDGGYFLTREGVDLIEAFLAESIENLDLADPWYSPRRSPDLGGLPPALVLTAGFDPIRDDGLDYAARLRDAGVPVEVLHYAGQFHGFLNFDTLVGAARNALRRIGAALKDAFADTPAVDRTIEIYDDSPTSAVSATAGEVATLALTAWTATVGWRDALLRIVSPKAASACRVVLSPWSVPTAFLRRRLRRHLNRLTEYQTYSGEAPN</sequence>
<dbReference type="Proteomes" id="UP000242957">
    <property type="component" value="Unassembled WGS sequence"/>
</dbReference>
<dbReference type="STRING" id="198616.SAMN05216193_104183"/>
<evidence type="ECO:0000313" key="4">
    <source>
        <dbReference type="EMBL" id="SDN66358.1"/>
    </source>
</evidence>
<dbReference type="Gene3D" id="3.40.50.1820">
    <property type="entry name" value="alpha/beta hydrolase"/>
    <property type="match status" value="1"/>
</dbReference>
<gene>
    <name evidence="4" type="ORF">SAMN05216193_104183</name>
</gene>
<dbReference type="OrthoDB" id="9806180at2"/>
<feature type="domain" description="Alpha/beta hydrolase fold-3" evidence="3">
    <location>
        <begin position="124"/>
        <end position="330"/>
    </location>
</feature>
<evidence type="ECO:0000256" key="2">
    <source>
        <dbReference type="SAM" id="MobiDB-lite"/>
    </source>
</evidence>
<dbReference type="PANTHER" id="PTHR48081">
    <property type="entry name" value="AB HYDROLASE SUPERFAMILY PROTEIN C4A8.06C"/>
    <property type="match status" value="1"/>
</dbReference>
<accession>A0A1H0D8C3</accession>
<feature type="region of interest" description="Disordered" evidence="2">
    <location>
        <begin position="1"/>
        <end position="34"/>
    </location>
</feature>
<reference evidence="5" key="1">
    <citation type="submission" date="2016-10" db="EMBL/GenBank/DDBJ databases">
        <authorList>
            <person name="Varghese N."/>
            <person name="Submissions S."/>
        </authorList>
    </citation>
    <scope>NUCLEOTIDE SEQUENCE [LARGE SCALE GENOMIC DNA]</scope>
    <source>
        <strain evidence="5">JCM 21621</strain>
    </source>
</reference>
<dbReference type="PANTHER" id="PTHR48081:SF8">
    <property type="entry name" value="ALPHA_BETA HYDROLASE FOLD-3 DOMAIN-CONTAINING PROTEIN-RELATED"/>
    <property type="match status" value="1"/>
</dbReference>
<name>A0A1H0D8C3_9PSED</name>
<dbReference type="SUPFAM" id="SSF53474">
    <property type="entry name" value="alpha/beta-Hydrolases"/>
    <property type="match status" value="1"/>
</dbReference>
<dbReference type="InterPro" id="IPR013094">
    <property type="entry name" value="AB_hydrolase_3"/>
</dbReference>
<dbReference type="Pfam" id="PF07859">
    <property type="entry name" value="Abhydrolase_3"/>
    <property type="match status" value="1"/>
</dbReference>
<dbReference type="InterPro" id="IPR029058">
    <property type="entry name" value="AB_hydrolase_fold"/>
</dbReference>
<dbReference type="AlphaFoldDB" id="A0A1H0D8C3"/>
<dbReference type="InterPro" id="IPR050300">
    <property type="entry name" value="GDXG_lipolytic_enzyme"/>
</dbReference>
<evidence type="ECO:0000313" key="5">
    <source>
        <dbReference type="Proteomes" id="UP000242957"/>
    </source>
</evidence>
<keyword evidence="5" id="KW-1185">Reference proteome</keyword>
<proteinExistence type="predicted"/>
<dbReference type="GO" id="GO:0016787">
    <property type="term" value="F:hydrolase activity"/>
    <property type="evidence" value="ECO:0007669"/>
    <property type="project" value="UniProtKB-KW"/>
</dbReference>
<evidence type="ECO:0000256" key="1">
    <source>
        <dbReference type="ARBA" id="ARBA00022801"/>
    </source>
</evidence>
<dbReference type="EMBL" id="FNIJ01000004">
    <property type="protein sequence ID" value="SDN66358.1"/>
    <property type="molecule type" value="Genomic_DNA"/>
</dbReference>
<organism evidence="4 5">
    <name type="scientific">Pseudomonas jinjuensis</name>
    <dbReference type="NCBI Taxonomy" id="198616"/>
    <lineage>
        <taxon>Bacteria</taxon>
        <taxon>Pseudomonadati</taxon>
        <taxon>Pseudomonadota</taxon>
        <taxon>Gammaproteobacteria</taxon>
        <taxon>Pseudomonadales</taxon>
        <taxon>Pseudomonadaceae</taxon>
        <taxon>Pseudomonas</taxon>
    </lineage>
</organism>
<dbReference type="RefSeq" id="WP_084311857.1">
    <property type="nucleotide sequence ID" value="NZ_FNIJ01000004.1"/>
</dbReference>
<protein>
    <submittedName>
        <fullName evidence="4">Acetyl esterase/lipase</fullName>
    </submittedName>
</protein>
<evidence type="ECO:0000259" key="3">
    <source>
        <dbReference type="Pfam" id="PF07859"/>
    </source>
</evidence>